<evidence type="ECO:0000313" key="12">
    <source>
        <dbReference type="Proteomes" id="UP000826656"/>
    </source>
</evidence>
<keyword evidence="9" id="KW-0443">Lipid metabolism</keyword>
<evidence type="ECO:0008006" key="13">
    <source>
        <dbReference type="Google" id="ProtNLM"/>
    </source>
</evidence>
<dbReference type="InterPro" id="IPR005067">
    <property type="entry name" value="Fatty_acid_desaturase-2"/>
</dbReference>
<accession>A0ABQ7W4I7</accession>
<keyword evidence="3" id="KW-0444">Lipid biosynthesis</keyword>
<dbReference type="InterPro" id="IPR009078">
    <property type="entry name" value="Ferritin-like_SF"/>
</dbReference>
<evidence type="ECO:0000256" key="4">
    <source>
        <dbReference type="ARBA" id="ARBA00022723"/>
    </source>
</evidence>
<keyword evidence="6" id="KW-0809">Transit peptide</keyword>
<keyword evidence="8" id="KW-0408">Iron</keyword>
<protein>
    <recommendedName>
        <fullName evidence="13">Acyl-[acyl-carrier-protein] desaturase</fullName>
    </recommendedName>
</protein>
<evidence type="ECO:0000256" key="2">
    <source>
        <dbReference type="ARBA" id="ARBA00008749"/>
    </source>
</evidence>
<evidence type="ECO:0000256" key="5">
    <source>
        <dbReference type="ARBA" id="ARBA00022832"/>
    </source>
</evidence>
<evidence type="ECO:0000256" key="7">
    <source>
        <dbReference type="ARBA" id="ARBA00023002"/>
    </source>
</evidence>
<evidence type="ECO:0000256" key="1">
    <source>
        <dbReference type="ARBA" id="ARBA00001954"/>
    </source>
</evidence>
<keyword evidence="5" id="KW-0276">Fatty acid metabolism</keyword>
<keyword evidence="10" id="KW-0275">Fatty acid biosynthesis</keyword>
<dbReference type="Pfam" id="PF03405">
    <property type="entry name" value="FA_desaturase_2"/>
    <property type="match status" value="1"/>
</dbReference>
<dbReference type="PANTHER" id="PTHR31155:SF19">
    <property type="entry name" value="STEAROYL-[ACYL-CARRIER-PROTEIN] 9-DESATURASE, CHLOROPLASTIC"/>
    <property type="match status" value="1"/>
</dbReference>
<evidence type="ECO:0000256" key="3">
    <source>
        <dbReference type="ARBA" id="ARBA00022516"/>
    </source>
</evidence>
<keyword evidence="4" id="KW-0479">Metal-binding</keyword>
<dbReference type="Proteomes" id="UP000826656">
    <property type="component" value="Unassembled WGS sequence"/>
</dbReference>
<comment type="cofactor">
    <cofactor evidence="1">
        <name>Fe(2+)</name>
        <dbReference type="ChEBI" id="CHEBI:29033"/>
    </cofactor>
</comment>
<name>A0ABQ7W4I7_SOLTU</name>
<comment type="caution">
    <text evidence="11">The sequence shown here is derived from an EMBL/GenBank/DDBJ whole genome shotgun (WGS) entry which is preliminary data.</text>
</comment>
<dbReference type="Gene3D" id="1.10.620.20">
    <property type="entry name" value="Ribonucleotide Reductase, subunit A"/>
    <property type="match status" value="1"/>
</dbReference>
<reference evidence="11 12" key="1">
    <citation type="journal article" date="2021" name="bioRxiv">
        <title>Chromosome-scale and haplotype-resolved genome assembly of a tetraploid potato cultivar.</title>
        <authorList>
            <person name="Sun H."/>
            <person name="Jiao W.-B."/>
            <person name="Krause K."/>
            <person name="Campoy J.A."/>
            <person name="Goel M."/>
            <person name="Folz-Donahue K."/>
            <person name="Kukat C."/>
            <person name="Huettel B."/>
            <person name="Schneeberger K."/>
        </authorList>
    </citation>
    <scope>NUCLEOTIDE SEQUENCE [LARGE SCALE GENOMIC DNA]</scope>
    <source>
        <strain evidence="11">SolTubOtavaFocal</strain>
        <tissue evidence="11">Leaves</tissue>
    </source>
</reference>
<evidence type="ECO:0000256" key="6">
    <source>
        <dbReference type="ARBA" id="ARBA00022946"/>
    </source>
</evidence>
<dbReference type="EMBL" id="JAIVGD010000003">
    <property type="protein sequence ID" value="KAH0775672.1"/>
    <property type="molecule type" value="Genomic_DNA"/>
</dbReference>
<dbReference type="SUPFAM" id="SSF47240">
    <property type="entry name" value="Ferritin-like"/>
    <property type="match status" value="1"/>
</dbReference>
<comment type="similarity">
    <text evidence="2">Belongs to the fatty acid desaturase type 2 family.</text>
</comment>
<keyword evidence="12" id="KW-1185">Reference proteome</keyword>
<proteinExistence type="inferred from homology"/>
<dbReference type="InterPro" id="IPR012348">
    <property type="entry name" value="RNR-like"/>
</dbReference>
<gene>
    <name evidence="11" type="ORF">KY290_007083</name>
</gene>
<evidence type="ECO:0000256" key="9">
    <source>
        <dbReference type="ARBA" id="ARBA00023098"/>
    </source>
</evidence>
<keyword evidence="7" id="KW-0560">Oxidoreductase</keyword>
<organism evidence="11 12">
    <name type="scientific">Solanum tuberosum</name>
    <name type="common">Potato</name>
    <dbReference type="NCBI Taxonomy" id="4113"/>
    <lineage>
        <taxon>Eukaryota</taxon>
        <taxon>Viridiplantae</taxon>
        <taxon>Streptophyta</taxon>
        <taxon>Embryophyta</taxon>
        <taxon>Tracheophyta</taxon>
        <taxon>Spermatophyta</taxon>
        <taxon>Magnoliopsida</taxon>
        <taxon>eudicotyledons</taxon>
        <taxon>Gunneridae</taxon>
        <taxon>Pentapetalae</taxon>
        <taxon>asterids</taxon>
        <taxon>lamiids</taxon>
        <taxon>Solanales</taxon>
        <taxon>Solanaceae</taxon>
        <taxon>Solanoideae</taxon>
        <taxon>Solaneae</taxon>
        <taxon>Solanum</taxon>
    </lineage>
</organism>
<sequence>MCGVANKLECCLTSTLGYTDAIGLILGRTPGNCCKFLQAVTIYSRRCSCEEKIQEVLQTIVVSSSKQSPYTQAVRLLFAMFGLVHKARLTSLFIVFNGASVSEIQLAVCLIHCIVEESVGRFSKYGKYRCHPASERNKGWEIVMSGTPFNALSLPFSLTGSWKCEEGIHSSTRGACSSNPFHARYGFTESLDAPKACREIWKPTDFLPDPASEGFNEQVKELRERCKEIPDDYFLVLIGDMITEETLPTYQTMINTLDGVRDGTGASLTPWAIWTRAWTAEENGHGDLLNKYFIFLEELI</sequence>
<dbReference type="PANTHER" id="PTHR31155">
    <property type="entry name" value="ACYL- ACYL-CARRIER-PROTEIN DESATURASE-RELATED"/>
    <property type="match status" value="1"/>
</dbReference>
<evidence type="ECO:0000256" key="10">
    <source>
        <dbReference type="ARBA" id="ARBA00023160"/>
    </source>
</evidence>
<evidence type="ECO:0000256" key="8">
    <source>
        <dbReference type="ARBA" id="ARBA00023004"/>
    </source>
</evidence>
<evidence type="ECO:0000313" key="11">
    <source>
        <dbReference type="EMBL" id="KAH0775672.1"/>
    </source>
</evidence>